<keyword evidence="1" id="KW-0175">Coiled coil</keyword>
<protein>
    <submittedName>
        <fullName evidence="3">Uncharacterized protein</fullName>
    </submittedName>
</protein>
<dbReference type="AlphaFoldDB" id="A0AA38PZE3"/>
<evidence type="ECO:0000256" key="2">
    <source>
        <dbReference type="SAM" id="MobiDB-lite"/>
    </source>
</evidence>
<reference evidence="3" key="1">
    <citation type="submission" date="2022-08" db="EMBL/GenBank/DDBJ databases">
        <authorList>
            <consortium name="DOE Joint Genome Institute"/>
            <person name="Min B."/>
            <person name="Riley R."/>
            <person name="Sierra-Patev S."/>
            <person name="Naranjo-Ortiz M."/>
            <person name="Looney B."/>
            <person name="Konkel Z."/>
            <person name="Slot J.C."/>
            <person name="Sakamoto Y."/>
            <person name="Steenwyk J.L."/>
            <person name="Rokas A."/>
            <person name="Carro J."/>
            <person name="Camarero S."/>
            <person name="Ferreira P."/>
            <person name="Molpeceres G."/>
            <person name="Ruiz-Duenas F.J."/>
            <person name="Serrano A."/>
            <person name="Henrissat B."/>
            <person name="Drula E."/>
            <person name="Hughes K.W."/>
            <person name="Mata J.L."/>
            <person name="Ishikawa N.K."/>
            <person name="Vargas-Isla R."/>
            <person name="Ushijima S."/>
            <person name="Smith C.A."/>
            <person name="Ahrendt S."/>
            <person name="Andreopoulos W."/>
            <person name="He G."/>
            <person name="Labutti K."/>
            <person name="Lipzen A."/>
            <person name="Ng V."/>
            <person name="Sandor L."/>
            <person name="Barry K."/>
            <person name="Martinez A.T."/>
            <person name="Xiao Y."/>
            <person name="Gibbons J.G."/>
            <person name="Terashima K."/>
            <person name="Hibbett D.S."/>
            <person name="Grigoriev I.V."/>
        </authorList>
    </citation>
    <scope>NUCLEOTIDE SEQUENCE</scope>
    <source>
        <strain evidence="3">TFB7829</strain>
    </source>
</reference>
<comment type="caution">
    <text evidence="3">The sequence shown here is derived from an EMBL/GenBank/DDBJ whole genome shotgun (WGS) entry which is preliminary data.</text>
</comment>
<feature type="coiled-coil region" evidence="1">
    <location>
        <begin position="153"/>
        <end position="222"/>
    </location>
</feature>
<evidence type="ECO:0000313" key="4">
    <source>
        <dbReference type="Proteomes" id="UP001163850"/>
    </source>
</evidence>
<name>A0AA38PZE3_9AGAR</name>
<feature type="compositionally biased region" description="Pro residues" evidence="2">
    <location>
        <begin position="303"/>
        <end position="322"/>
    </location>
</feature>
<organism evidence="3 4">
    <name type="scientific">Lentinula detonsa</name>
    <dbReference type="NCBI Taxonomy" id="2804962"/>
    <lineage>
        <taxon>Eukaryota</taxon>
        <taxon>Fungi</taxon>
        <taxon>Dikarya</taxon>
        <taxon>Basidiomycota</taxon>
        <taxon>Agaricomycotina</taxon>
        <taxon>Agaricomycetes</taxon>
        <taxon>Agaricomycetidae</taxon>
        <taxon>Agaricales</taxon>
        <taxon>Marasmiineae</taxon>
        <taxon>Omphalotaceae</taxon>
        <taxon>Lentinula</taxon>
    </lineage>
</organism>
<sequence>MNNMLSAFAGIKRGSSTQEDDGYVPNTNSQEGWTGPPGTSRVRVVASSSTDMLDQERTQSQSLLQDMRRRLGPLSEGLSIAQILKALLDEREALCEELAQRVGEAGKSGLHDVLKSLLDERESLHGQFAEQSAAAQAQSEASRAHVTQLKADLDHAREDSRLTREDAEKAKQAAAKALADAAKATADAAKATADASKAKADAAKAQDQARQAQTDSIALEAQLAQQLRREKEARSRAATNNPELLGTAPPANFSSNPQPQPIPSQRSNSFQSSSPSNTAQQPPTLPQNPPGIISQPSNLDDFQPPPTTPHGPQPPPTFPPPLEEYVRQMFHNTFQTFLNSQTSSRTPASQRYVFTVPKEGSRLYHSNLKKAALNSLDLAHKQKWKSLIQSCFLDATAQKRVNDFLGYMPISDATAEAFGNGERPGPQGDDLHRFYFGNGWRLHPWNDAVVANIAIKVLGDSAVDTLPSLTAKEVQAAVWDLARQAQVSWKGNKPRPVIDTNGEERMEDESEAEVRNLEQTLHRKQRTRINARKSDKYKTRKRGIAELLDATSEDRVAHRKWRMVQEINDALGNEGQSSEESDREPSRRLPNHAFPLRVTRPHYRHPIAGELLNDLDNSVDKLRETSDHRHVQHRLRRRTTDLSMNSVNKGLPKALYDPLYLRSLTPLKRKQLKPSDTAIPRFSAYTAVSKIAGHLRARGISTIIPPWDAYWRRAMDVWGAQREAEDVPATIRPHRKSTFQSHFRPCHNAD</sequence>
<evidence type="ECO:0000313" key="3">
    <source>
        <dbReference type="EMBL" id="KAJ3984561.1"/>
    </source>
</evidence>
<feature type="region of interest" description="Disordered" evidence="2">
    <location>
        <begin position="8"/>
        <end position="42"/>
    </location>
</feature>
<evidence type="ECO:0000256" key="1">
    <source>
        <dbReference type="SAM" id="Coils"/>
    </source>
</evidence>
<feature type="region of interest" description="Disordered" evidence="2">
    <location>
        <begin position="569"/>
        <end position="591"/>
    </location>
</feature>
<proteinExistence type="predicted"/>
<feature type="region of interest" description="Disordered" evidence="2">
    <location>
        <begin position="224"/>
        <end position="323"/>
    </location>
</feature>
<feature type="compositionally biased region" description="Low complexity" evidence="2">
    <location>
        <begin position="252"/>
        <end position="277"/>
    </location>
</feature>
<gene>
    <name evidence="3" type="ORF">F5890DRAFT_1553927</name>
</gene>
<dbReference type="EMBL" id="MU801985">
    <property type="protein sequence ID" value="KAJ3984561.1"/>
    <property type="molecule type" value="Genomic_DNA"/>
</dbReference>
<dbReference type="Proteomes" id="UP001163850">
    <property type="component" value="Unassembled WGS sequence"/>
</dbReference>
<accession>A0AA38PZE3</accession>